<evidence type="ECO:0000256" key="3">
    <source>
        <dbReference type="ARBA" id="ARBA00009300"/>
    </source>
</evidence>
<comment type="catalytic activity">
    <reaction evidence="12">
        <text>9-(9Z-octadecenoyloxy)-octadecanoate + H2O = 9-hydroxy-octadecanoate + (9Z)-octadecenoate + H(+)</text>
        <dbReference type="Rhea" id="RHEA:52048"/>
        <dbReference type="ChEBI" id="CHEBI:15377"/>
        <dbReference type="ChEBI" id="CHEBI:15378"/>
        <dbReference type="ChEBI" id="CHEBI:30823"/>
        <dbReference type="ChEBI" id="CHEBI:136282"/>
        <dbReference type="ChEBI" id="CHEBI:136286"/>
    </reaction>
    <physiologicalReaction direction="left-to-right" evidence="12">
        <dbReference type="Rhea" id="RHEA:52049"/>
    </physiologicalReaction>
</comment>
<comment type="catalytic activity">
    <reaction evidence="9">
        <text>9-hexadecanoyloxy-octadecanoate + H2O = 9-hydroxy-octadecanoate + hexadecanoate + H(+)</text>
        <dbReference type="Rhea" id="RHEA:52052"/>
        <dbReference type="ChEBI" id="CHEBI:7896"/>
        <dbReference type="ChEBI" id="CHEBI:15377"/>
        <dbReference type="ChEBI" id="CHEBI:15378"/>
        <dbReference type="ChEBI" id="CHEBI:83670"/>
        <dbReference type="ChEBI" id="CHEBI:136286"/>
    </reaction>
    <physiologicalReaction direction="left-to-right" evidence="9">
        <dbReference type="Rhea" id="RHEA:52053"/>
    </physiologicalReaction>
</comment>
<evidence type="ECO:0000256" key="4">
    <source>
        <dbReference type="ARBA" id="ARBA00022692"/>
    </source>
</evidence>
<accession>A0A3Q0JG72</accession>
<gene>
    <name evidence="19" type="primary">LOC103520584</name>
</gene>
<evidence type="ECO:0000256" key="17">
    <source>
        <dbReference type="SAM" id="Phobius"/>
    </source>
</evidence>
<comment type="subcellular location">
    <subcellularLocation>
        <location evidence="2">Endomembrane system</location>
        <topology evidence="2">Multi-pass membrane protein</topology>
    </subcellularLocation>
</comment>
<evidence type="ECO:0000256" key="16">
    <source>
        <dbReference type="ARBA" id="ARBA00049428"/>
    </source>
</evidence>
<evidence type="ECO:0000256" key="11">
    <source>
        <dbReference type="ARBA" id="ARBA00048701"/>
    </source>
</evidence>
<comment type="catalytic activity">
    <reaction evidence="13">
        <text>9-octadecanoyloxy-octadecanoate + H2O = 9-hydroxy-octadecanoate + octadecanoate + H(+)</text>
        <dbReference type="Rhea" id="RHEA:52096"/>
        <dbReference type="ChEBI" id="CHEBI:15377"/>
        <dbReference type="ChEBI" id="CHEBI:15378"/>
        <dbReference type="ChEBI" id="CHEBI:25629"/>
        <dbReference type="ChEBI" id="CHEBI:136286"/>
        <dbReference type="ChEBI" id="CHEBI:136373"/>
    </reaction>
    <physiologicalReaction direction="left-to-right" evidence="13">
        <dbReference type="Rhea" id="RHEA:52097"/>
    </physiologicalReaction>
</comment>
<dbReference type="GO" id="GO:0012505">
    <property type="term" value="C:endomembrane system"/>
    <property type="evidence" value="ECO:0007669"/>
    <property type="project" value="UniProtKB-SubCell"/>
</dbReference>
<dbReference type="KEGG" id="dci:103520584"/>
<feature type="transmembrane region" description="Helical" evidence="17">
    <location>
        <begin position="87"/>
        <end position="106"/>
    </location>
</feature>
<comment type="catalytic activity">
    <reaction evidence="10">
        <text>12-octadecanoyloxy-octadecanoate + H2O = 12-hydroxyoctadecanoate + octadecanoate + H(+)</text>
        <dbReference type="Rhea" id="RHEA:52080"/>
        <dbReference type="ChEBI" id="CHEBI:15377"/>
        <dbReference type="ChEBI" id="CHEBI:15378"/>
        <dbReference type="ChEBI" id="CHEBI:25629"/>
        <dbReference type="ChEBI" id="CHEBI:84201"/>
        <dbReference type="ChEBI" id="CHEBI:136330"/>
    </reaction>
    <physiologicalReaction direction="left-to-right" evidence="10">
        <dbReference type="Rhea" id="RHEA:52081"/>
    </physiologicalReaction>
</comment>
<evidence type="ECO:0000256" key="15">
    <source>
        <dbReference type="ARBA" id="ARBA00049322"/>
    </source>
</evidence>
<comment type="catalytic activity">
    <reaction evidence="1">
        <text>9-(9Z-hexadecenoyloxy)-octadecanoate + H2O = (9Z)-hexadecenoate + 9-hydroxy-octadecanoate + H(+)</text>
        <dbReference type="Rhea" id="RHEA:52068"/>
        <dbReference type="ChEBI" id="CHEBI:15377"/>
        <dbReference type="ChEBI" id="CHEBI:15378"/>
        <dbReference type="ChEBI" id="CHEBI:32372"/>
        <dbReference type="ChEBI" id="CHEBI:136286"/>
        <dbReference type="ChEBI" id="CHEBI:136309"/>
    </reaction>
    <physiologicalReaction direction="left-to-right" evidence="1">
        <dbReference type="Rhea" id="RHEA:52069"/>
    </physiologicalReaction>
</comment>
<evidence type="ECO:0000256" key="5">
    <source>
        <dbReference type="ARBA" id="ARBA00022989"/>
    </source>
</evidence>
<comment type="catalytic activity">
    <reaction evidence="8">
        <text>13-octadecanoyloxy-octadecanoate + H2O = 13-hydroxy-octadecanoate + octadecanoate + H(+)</text>
        <dbReference type="Rhea" id="RHEA:52084"/>
        <dbReference type="ChEBI" id="CHEBI:15377"/>
        <dbReference type="ChEBI" id="CHEBI:15378"/>
        <dbReference type="ChEBI" id="CHEBI:25629"/>
        <dbReference type="ChEBI" id="CHEBI:136304"/>
        <dbReference type="ChEBI" id="CHEBI:136335"/>
    </reaction>
    <physiologicalReaction direction="left-to-right" evidence="8">
        <dbReference type="Rhea" id="RHEA:52085"/>
    </physiologicalReaction>
</comment>
<evidence type="ECO:0000313" key="18">
    <source>
        <dbReference type="Proteomes" id="UP000079169"/>
    </source>
</evidence>
<evidence type="ECO:0000256" key="8">
    <source>
        <dbReference type="ARBA" id="ARBA00047427"/>
    </source>
</evidence>
<dbReference type="AlphaFoldDB" id="A0A3Q0JG72"/>
<dbReference type="STRING" id="121845.A0A3Q0JG72"/>
<dbReference type="InterPro" id="IPR006838">
    <property type="entry name" value="ADTRP_AIG1"/>
</dbReference>
<protein>
    <submittedName>
        <fullName evidence="19">Androgen-induced gene 1 protein-like</fullName>
    </submittedName>
</protein>
<dbReference type="GO" id="GO:0016020">
    <property type="term" value="C:membrane"/>
    <property type="evidence" value="ECO:0007669"/>
    <property type="project" value="InterPro"/>
</dbReference>
<name>A0A3Q0JG72_DIACI</name>
<dbReference type="PANTHER" id="PTHR10989:SF16">
    <property type="entry name" value="AT02829P-RELATED"/>
    <property type="match status" value="1"/>
</dbReference>
<sequence>MPTSSPMSILNSTRNYFFTSIGFPIGSFVTITFWGLFLVNRDLVMPADFDQYFPKWLNHLVHTMVIVFPLIEMATSYRKYWPAQTGLIGLLVFQVVYLIWIHIVYYKSDLWRCVIESNFALHILMQLPK</sequence>
<comment type="similarity">
    <text evidence="3">Belongs to the AIG1 family.</text>
</comment>
<dbReference type="PaxDb" id="121845-A0A3Q0JG72"/>
<comment type="catalytic activity">
    <reaction evidence="7">
        <text>12-hexadecanoyloxy-octadecanoate + H2O = 12-hydroxyoctadecanoate + hexadecanoate + H(+)</text>
        <dbReference type="Rhea" id="RHEA:52056"/>
        <dbReference type="ChEBI" id="CHEBI:7896"/>
        <dbReference type="ChEBI" id="CHEBI:15377"/>
        <dbReference type="ChEBI" id="CHEBI:15378"/>
        <dbReference type="ChEBI" id="CHEBI:83677"/>
        <dbReference type="ChEBI" id="CHEBI:84201"/>
    </reaction>
    <physiologicalReaction direction="left-to-right" evidence="7">
        <dbReference type="Rhea" id="RHEA:52057"/>
    </physiologicalReaction>
</comment>
<comment type="catalytic activity">
    <reaction evidence="14">
        <text>13-(9Z-octadecenoyloxy)-octadecanoate + H2O = 13-hydroxy-octadecanoate + (9Z)-octadecenoate + H(+)</text>
        <dbReference type="Rhea" id="RHEA:52064"/>
        <dbReference type="ChEBI" id="CHEBI:15377"/>
        <dbReference type="ChEBI" id="CHEBI:15378"/>
        <dbReference type="ChEBI" id="CHEBI:30823"/>
        <dbReference type="ChEBI" id="CHEBI:136303"/>
        <dbReference type="ChEBI" id="CHEBI:136304"/>
    </reaction>
    <physiologicalReaction direction="left-to-right" evidence="14">
        <dbReference type="Rhea" id="RHEA:52065"/>
    </physiologicalReaction>
</comment>
<keyword evidence="5 17" id="KW-1133">Transmembrane helix</keyword>
<dbReference type="Proteomes" id="UP000079169">
    <property type="component" value="Unplaced"/>
</dbReference>
<evidence type="ECO:0000256" key="6">
    <source>
        <dbReference type="ARBA" id="ARBA00023136"/>
    </source>
</evidence>
<evidence type="ECO:0000256" key="1">
    <source>
        <dbReference type="ARBA" id="ARBA00000923"/>
    </source>
</evidence>
<dbReference type="Pfam" id="PF04750">
    <property type="entry name" value="Far-17a_AIG1"/>
    <property type="match status" value="1"/>
</dbReference>
<evidence type="ECO:0000256" key="9">
    <source>
        <dbReference type="ARBA" id="ARBA00047863"/>
    </source>
</evidence>
<comment type="catalytic activity">
    <reaction evidence="16">
        <text>12-(9Z-hexadecenoyloxy)-octadecanoate + H2O = 12-hydroxyoctadecanoate + (9Z)-hexadecenoate + H(+)</text>
        <dbReference type="Rhea" id="RHEA:52072"/>
        <dbReference type="ChEBI" id="CHEBI:15377"/>
        <dbReference type="ChEBI" id="CHEBI:15378"/>
        <dbReference type="ChEBI" id="CHEBI:32372"/>
        <dbReference type="ChEBI" id="CHEBI:84201"/>
        <dbReference type="ChEBI" id="CHEBI:136312"/>
    </reaction>
    <physiologicalReaction direction="left-to-right" evidence="16">
        <dbReference type="Rhea" id="RHEA:52073"/>
    </physiologicalReaction>
</comment>
<evidence type="ECO:0000256" key="13">
    <source>
        <dbReference type="ARBA" id="ARBA00049221"/>
    </source>
</evidence>
<evidence type="ECO:0000256" key="14">
    <source>
        <dbReference type="ARBA" id="ARBA00049296"/>
    </source>
</evidence>
<keyword evidence="18" id="KW-1185">Reference proteome</keyword>
<keyword evidence="6 17" id="KW-0472">Membrane</keyword>
<evidence type="ECO:0000256" key="2">
    <source>
        <dbReference type="ARBA" id="ARBA00004127"/>
    </source>
</evidence>
<evidence type="ECO:0000256" key="10">
    <source>
        <dbReference type="ARBA" id="ARBA00048680"/>
    </source>
</evidence>
<proteinExistence type="inferred from homology"/>
<feature type="transmembrane region" description="Helical" evidence="17">
    <location>
        <begin position="16"/>
        <end position="36"/>
    </location>
</feature>
<organism evidence="18 19">
    <name type="scientific">Diaphorina citri</name>
    <name type="common">Asian citrus psyllid</name>
    <dbReference type="NCBI Taxonomy" id="121845"/>
    <lineage>
        <taxon>Eukaryota</taxon>
        <taxon>Metazoa</taxon>
        <taxon>Ecdysozoa</taxon>
        <taxon>Arthropoda</taxon>
        <taxon>Hexapoda</taxon>
        <taxon>Insecta</taxon>
        <taxon>Pterygota</taxon>
        <taxon>Neoptera</taxon>
        <taxon>Paraneoptera</taxon>
        <taxon>Hemiptera</taxon>
        <taxon>Sternorrhyncha</taxon>
        <taxon>Psylloidea</taxon>
        <taxon>Psyllidae</taxon>
        <taxon>Diaphorininae</taxon>
        <taxon>Diaphorina</taxon>
    </lineage>
</organism>
<dbReference type="RefSeq" id="XP_026687442.1">
    <property type="nucleotide sequence ID" value="XM_026831641.1"/>
</dbReference>
<keyword evidence="4 17" id="KW-0812">Transmembrane</keyword>
<evidence type="ECO:0000313" key="19">
    <source>
        <dbReference type="RefSeq" id="XP_026687442.1"/>
    </source>
</evidence>
<dbReference type="GeneID" id="103520584"/>
<dbReference type="PANTHER" id="PTHR10989">
    <property type="entry name" value="ANDROGEN-INDUCED PROTEIN 1-RELATED"/>
    <property type="match status" value="1"/>
</dbReference>
<evidence type="ECO:0000256" key="7">
    <source>
        <dbReference type="ARBA" id="ARBA00047368"/>
    </source>
</evidence>
<feature type="transmembrane region" description="Helical" evidence="17">
    <location>
        <begin position="56"/>
        <end position="75"/>
    </location>
</feature>
<comment type="catalytic activity">
    <reaction evidence="11">
        <text>12-(9Z-octadecenoyloxy)-octadecanoate + H2O = 12-hydroxyoctadecanoate + (9Z)-octadecenoate + H(+)</text>
        <dbReference type="Rhea" id="RHEA:52060"/>
        <dbReference type="ChEBI" id="CHEBI:15377"/>
        <dbReference type="ChEBI" id="CHEBI:15378"/>
        <dbReference type="ChEBI" id="CHEBI:30823"/>
        <dbReference type="ChEBI" id="CHEBI:84201"/>
        <dbReference type="ChEBI" id="CHEBI:136302"/>
    </reaction>
    <physiologicalReaction direction="left-to-right" evidence="11">
        <dbReference type="Rhea" id="RHEA:52061"/>
    </physiologicalReaction>
</comment>
<comment type="catalytic activity">
    <reaction evidence="15">
        <text>13-(9Z-hexadecenoyloxy)-octadecanoate + H2O = 13-hydroxy-octadecanoate + (9Z)-hexadecenoate + H(+)</text>
        <dbReference type="Rhea" id="RHEA:52076"/>
        <dbReference type="ChEBI" id="CHEBI:15377"/>
        <dbReference type="ChEBI" id="CHEBI:15378"/>
        <dbReference type="ChEBI" id="CHEBI:32372"/>
        <dbReference type="ChEBI" id="CHEBI:136304"/>
        <dbReference type="ChEBI" id="CHEBI:136315"/>
    </reaction>
    <physiologicalReaction direction="left-to-right" evidence="15">
        <dbReference type="Rhea" id="RHEA:52077"/>
    </physiologicalReaction>
</comment>
<reference evidence="19" key="1">
    <citation type="submission" date="2025-08" db="UniProtKB">
        <authorList>
            <consortium name="RefSeq"/>
        </authorList>
    </citation>
    <scope>IDENTIFICATION</scope>
</reference>
<evidence type="ECO:0000256" key="12">
    <source>
        <dbReference type="ARBA" id="ARBA00048800"/>
    </source>
</evidence>